<proteinExistence type="predicted"/>
<evidence type="ECO:0000313" key="4">
    <source>
        <dbReference type="EMBL" id="SDL12408.1"/>
    </source>
</evidence>
<feature type="non-terminal residue" evidence="4">
    <location>
        <position position="1"/>
    </location>
</feature>
<dbReference type="EMBL" id="FNFU01000031">
    <property type="protein sequence ID" value="SDL12408.1"/>
    <property type="molecule type" value="Genomic_DNA"/>
</dbReference>
<accession>A0A1G9HHB7</accession>
<dbReference type="InterPro" id="IPR003615">
    <property type="entry name" value="HNH_nuc"/>
</dbReference>
<protein>
    <recommendedName>
        <fullName evidence="2">DUF222 domain-containing protein</fullName>
    </recommendedName>
</protein>
<dbReference type="RefSeq" id="WP_092323844.1">
    <property type="nucleotide sequence ID" value="NZ_FNFU01000011.1"/>
</dbReference>
<evidence type="ECO:0000259" key="2">
    <source>
        <dbReference type="Pfam" id="PF02720"/>
    </source>
</evidence>
<organism evidence="4 5">
    <name type="scientific">Cryobacterium psychrotolerans</name>
    <dbReference type="NCBI Taxonomy" id="386301"/>
    <lineage>
        <taxon>Bacteria</taxon>
        <taxon>Bacillati</taxon>
        <taxon>Actinomycetota</taxon>
        <taxon>Actinomycetes</taxon>
        <taxon>Micrococcales</taxon>
        <taxon>Microbacteriaceae</taxon>
        <taxon>Cryobacterium</taxon>
    </lineage>
</organism>
<dbReference type="CDD" id="cd00085">
    <property type="entry name" value="HNHc"/>
    <property type="match status" value="1"/>
</dbReference>
<evidence type="ECO:0000313" key="5">
    <source>
        <dbReference type="Proteomes" id="UP000198701"/>
    </source>
</evidence>
<dbReference type="Proteomes" id="UP000198701">
    <property type="component" value="Unassembled WGS sequence"/>
</dbReference>
<keyword evidence="5" id="KW-1185">Reference proteome</keyword>
<gene>
    <name evidence="3" type="ORF">SAMN05216282_11197</name>
    <name evidence="4" type="ORF">SAMN05216282_13118</name>
</gene>
<evidence type="ECO:0000313" key="3">
    <source>
        <dbReference type="EMBL" id="SDK73069.1"/>
    </source>
</evidence>
<dbReference type="EMBL" id="FNFU01000011">
    <property type="protein sequence ID" value="SDK73069.1"/>
    <property type="molecule type" value="Genomic_DNA"/>
</dbReference>
<name>A0A1G9HHB7_9MICO</name>
<evidence type="ECO:0000256" key="1">
    <source>
        <dbReference type="SAM" id="MobiDB-lite"/>
    </source>
</evidence>
<dbReference type="InterPro" id="IPR003870">
    <property type="entry name" value="DUF222"/>
</dbReference>
<sequence>GSAERLLVESESLVHDLAATRTALQQGEISYRHAKALMDHVWSLPEDARAGFESALLPDARKLTVAKFDGTARRAREKAHPDTITTRHAKCITDRQVQLVPARDGMAWLNAYLSAADANSVYERISGAAQSLQGADEPRTLTQLRADAFLDLLIDGVAPSGLGRGIRATVNVTVPVMTLLGHSEEPGHLEGYGPIDPDTARRLAGHAPSFTRILVHPETGAVLSVGRNRYKVPKDLRRWLRVRDETCRFPGCNRSVARSDLDHGKEWHEGGRTKHDNLAHLCGPHHKLKTEAAWAVTHARDGTLTWTSPAGREYTTEPATRIDPPPPF</sequence>
<reference evidence="4 5" key="1">
    <citation type="submission" date="2016-10" db="EMBL/GenBank/DDBJ databases">
        <authorList>
            <person name="de Groot N.N."/>
        </authorList>
    </citation>
    <scope>NUCLEOTIDE SEQUENCE [LARGE SCALE GENOMIC DNA]</scope>
    <source>
        <strain evidence="4 5">CGMCC 1.5382</strain>
    </source>
</reference>
<dbReference type="AlphaFoldDB" id="A0A1G9HHB7"/>
<feature type="domain" description="DUF222" evidence="2">
    <location>
        <begin position="1"/>
        <end position="244"/>
    </location>
</feature>
<feature type="region of interest" description="Disordered" evidence="1">
    <location>
        <begin position="306"/>
        <end position="328"/>
    </location>
</feature>
<dbReference type="Pfam" id="PF02720">
    <property type="entry name" value="DUF222"/>
    <property type="match status" value="1"/>
</dbReference>